<sequence length="88" mass="10389">MADPNSTDLSEFGKILRFESISDRLSDLNEKYINKILNYSLPLIARLVDGYNRGFTSRFVMDFNQDLWKIMHEIIFGKFYKTMNLSKI</sequence>
<proteinExistence type="predicted"/>
<gene>
    <name evidence="1" type="ORF">BpHYR1_025285</name>
</gene>
<name>A0A3M7R423_BRAPC</name>
<reference evidence="1 2" key="1">
    <citation type="journal article" date="2018" name="Sci. Rep.">
        <title>Genomic signatures of local adaptation to the degree of environmental predictability in rotifers.</title>
        <authorList>
            <person name="Franch-Gras L."/>
            <person name="Hahn C."/>
            <person name="Garcia-Roger E.M."/>
            <person name="Carmona M.J."/>
            <person name="Serra M."/>
            <person name="Gomez A."/>
        </authorList>
    </citation>
    <scope>NUCLEOTIDE SEQUENCE [LARGE SCALE GENOMIC DNA]</scope>
    <source>
        <strain evidence="1">HYR1</strain>
    </source>
</reference>
<dbReference type="AlphaFoldDB" id="A0A3M7R423"/>
<dbReference type="Proteomes" id="UP000276133">
    <property type="component" value="Unassembled WGS sequence"/>
</dbReference>
<organism evidence="1 2">
    <name type="scientific">Brachionus plicatilis</name>
    <name type="common">Marine rotifer</name>
    <name type="synonym">Brachionus muelleri</name>
    <dbReference type="NCBI Taxonomy" id="10195"/>
    <lineage>
        <taxon>Eukaryota</taxon>
        <taxon>Metazoa</taxon>
        <taxon>Spiralia</taxon>
        <taxon>Gnathifera</taxon>
        <taxon>Rotifera</taxon>
        <taxon>Eurotatoria</taxon>
        <taxon>Monogononta</taxon>
        <taxon>Pseudotrocha</taxon>
        <taxon>Ploima</taxon>
        <taxon>Brachionidae</taxon>
        <taxon>Brachionus</taxon>
    </lineage>
</organism>
<keyword evidence="2" id="KW-1185">Reference proteome</keyword>
<comment type="caution">
    <text evidence="1">The sequence shown here is derived from an EMBL/GenBank/DDBJ whole genome shotgun (WGS) entry which is preliminary data.</text>
</comment>
<dbReference type="EMBL" id="REGN01004266">
    <property type="protein sequence ID" value="RNA18296.1"/>
    <property type="molecule type" value="Genomic_DNA"/>
</dbReference>
<evidence type="ECO:0000313" key="1">
    <source>
        <dbReference type="EMBL" id="RNA18296.1"/>
    </source>
</evidence>
<evidence type="ECO:0000313" key="2">
    <source>
        <dbReference type="Proteomes" id="UP000276133"/>
    </source>
</evidence>
<protein>
    <submittedName>
        <fullName evidence="1">Uncharacterized protein</fullName>
    </submittedName>
</protein>
<accession>A0A3M7R423</accession>